<organism evidence="4 5">
    <name type="scientific">Lecanosticta acicola</name>
    <dbReference type="NCBI Taxonomy" id="111012"/>
    <lineage>
        <taxon>Eukaryota</taxon>
        <taxon>Fungi</taxon>
        <taxon>Dikarya</taxon>
        <taxon>Ascomycota</taxon>
        <taxon>Pezizomycotina</taxon>
        <taxon>Dothideomycetes</taxon>
        <taxon>Dothideomycetidae</taxon>
        <taxon>Mycosphaerellales</taxon>
        <taxon>Mycosphaerellaceae</taxon>
        <taxon>Lecanosticta</taxon>
    </lineage>
</organism>
<sequence length="416" mass="44315">MKSFTTAAAVVALGSLASGKKCANITVPVTVNARNAVFDKAALTPHSNIDVTNFILNLSQQGHNYTQEQLKGYQNVEGTYHLATTYCYPDSGAPSTVQLLTHGIGFDRSYWDIPYDNYQYSYTNEAVDKYGYATFSHDRLGIGMSQHGEPVNEIQAMLEIQALRMLTYGLRNGTIPGVPSFKKVVHIGHSFGSVQTYALTALYPTISDGIGLTGFSQNGTFLPFFELGGDFVQANTNAKLADYPDGYLASATPSAVQTNFLAPNAFDPNILPFAFANGEPVTIGELLTIGGAAASKNELKAPVLIITGERDVPFCGGDCYKAPTGYSSIPETSKAMLPNAAPFQVTIVPGTGHGLNLQYTYQFTYKTINDFFVANGDGPNAAASAAPAPAGKGADSGNPNNAWSYADHGNHHEGGW</sequence>
<name>A0AAI8YZZ9_9PEZI</name>
<dbReference type="Gene3D" id="3.40.50.1820">
    <property type="entry name" value="alpha/beta hydrolase"/>
    <property type="match status" value="1"/>
</dbReference>
<dbReference type="EMBL" id="CAVMBE010000032">
    <property type="protein sequence ID" value="CAK4028180.1"/>
    <property type="molecule type" value="Genomic_DNA"/>
</dbReference>
<evidence type="ECO:0000313" key="4">
    <source>
        <dbReference type="EMBL" id="CAK4028180.1"/>
    </source>
</evidence>
<gene>
    <name evidence="4" type="ORF">LECACI_7A005127</name>
</gene>
<reference evidence="4" key="1">
    <citation type="submission" date="2023-11" db="EMBL/GenBank/DDBJ databases">
        <authorList>
            <person name="Alioto T."/>
            <person name="Alioto T."/>
            <person name="Gomez Garrido J."/>
        </authorList>
    </citation>
    <scope>NUCLEOTIDE SEQUENCE</scope>
</reference>
<proteinExistence type="predicted"/>
<comment type="caution">
    <text evidence="4">The sequence shown here is derived from an EMBL/GenBank/DDBJ whole genome shotgun (WGS) entry which is preliminary data.</text>
</comment>
<evidence type="ECO:0000256" key="1">
    <source>
        <dbReference type="SAM" id="MobiDB-lite"/>
    </source>
</evidence>
<keyword evidence="5" id="KW-1185">Reference proteome</keyword>
<protein>
    <submittedName>
        <fullName evidence="4">Alpha beta-hydrolase</fullName>
    </submittedName>
</protein>
<feature type="region of interest" description="Disordered" evidence="1">
    <location>
        <begin position="382"/>
        <end position="416"/>
    </location>
</feature>
<keyword evidence="2" id="KW-0732">Signal</keyword>
<feature type="compositionally biased region" description="Low complexity" evidence="1">
    <location>
        <begin position="382"/>
        <end position="397"/>
    </location>
</feature>
<dbReference type="Proteomes" id="UP001296104">
    <property type="component" value="Unassembled WGS sequence"/>
</dbReference>
<evidence type="ECO:0000313" key="5">
    <source>
        <dbReference type="Proteomes" id="UP001296104"/>
    </source>
</evidence>
<evidence type="ECO:0000259" key="3">
    <source>
        <dbReference type="Pfam" id="PF12697"/>
    </source>
</evidence>
<feature type="chain" id="PRO_5042577194" evidence="2">
    <location>
        <begin position="20"/>
        <end position="416"/>
    </location>
</feature>
<dbReference type="AlphaFoldDB" id="A0AAI8YZZ9"/>
<dbReference type="Pfam" id="PF12697">
    <property type="entry name" value="Abhydrolase_6"/>
    <property type="match status" value="1"/>
</dbReference>
<feature type="signal peptide" evidence="2">
    <location>
        <begin position="1"/>
        <end position="19"/>
    </location>
</feature>
<dbReference type="InterPro" id="IPR029058">
    <property type="entry name" value="AB_hydrolase_fold"/>
</dbReference>
<accession>A0AAI8YZZ9</accession>
<dbReference type="InterPro" id="IPR000073">
    <property type="entry name" value="AB_hydrolase_1"/>
</dbReference>
<dbReference type="SUPFAM" id="SSF53474">
    <property type="entry name" value="alpha/beta-Hydrolases"/>
    <property type="match status" value="1"/>
</dbReference>
<feature type="domain" description="AB hydrolase-1" evidence="3">
    <location>
        <begin position="99"/>
        <end position="357"/>
    </location>
</feature>
<evidence type="ECO:0000256" key="2">
    <source>
        <dbReference type="SAM" id="SignalP"/>
    </source>
</evidence>